<protein>
    <submittedName>
        <fullName evidence="3">Uncharacterized protein</fullName>
    </submittedName>
</protein>
<dbReference type="AlphaFoldDB" id="A0A7J7HB57"/>
<reference evidence="3 4" key="2">
    <citation type="submission" date="2020-07" db="EMBL/GenBank/DDBJ databases">
        <title>Genome assembly of wild tea tree DASZ reveals pedigree and selection history of tea varieties.</title>
        <authorList>
            <person name="Zhang W."/>
        </authorList>
    </citation>
    <scope>NUCLEOTIDE SEQUENCE [LARGE SCALE GENOMIC DNA]</scope>
    <source>
        <strain evidence="4">cv. G240</strain>
        <tissue evidence="3">Leaf</tissue>
    </source>
</reference>
<feature type="compositionally biased region" description="Basic residues" evidence="1">
    <location>
        <begin position="30"/>
        <end position="41"/>
    </location>
</feature>
<feature type="region of interest" description="Disordered" evidence="1">
    <location>
        <begin position="26"/>
        <end position="53"/>
    </location>
</feature>
<accession>A0A7J7HB57</accession>
<dbReference type="PANTHER" id="PTHR34656">
    <property type="entry name" value="PYRROLINE-5-CARBOXYLATE REDUCTASE"/>
    <property type="match status" value="1"/>
</dbReference>
<name>A0A7J7HB57_CAMSI</name>
<proteinExistence type="predicted"/>
<evidence type="ECO:0000256" key="1">
    <source>
        <dbReference type="SAM" id="MobiDB-lite"/>
    </source>
</evidence>
<organism evidence="3 4">
    <name type="scientific">Camellia sinensis</name>
    <name type="common">Tea plant</name>
    <name type="synonym">Thea sinensis</name>
    <dbReference type="NCBI Taxonomy" id="4442"/>
    <lineage>
        <taxon>Eukaryota</taxon>
        <taxon>Viridiplantae</taxon>
        <taxon>Streptophyta</taxon>
        <taxon>Embryophyta</taxon>
        <taxon>Tracheophyta</taxon>
        <taxon>Spermatophyta</taxon>
        <taxon>Magnoliopsida</taxon>
        <taxon>eudicotyledons</taxon>
        <taxon>Gunneridae</taxon>
        <taxon>Pentapetalae</taxon>
        <taxon>asterids</taxon>
        <taxon>Ericales</taxon>
        <taxon>Theaceae</taxon>
        <taxon>Camellia</taxon>
    </lineage>
</organism>
<keyword evidence="2" id="KW-0472">Membrane</keyword>
<evidence type="ECO:0000313" key="3">
    <source>
        <dbReference type="EMBL" id="KAF5950170.1"/>
    </source>
</evidence>
<dbReference type="Proteomes" id="UP000593564">
    <property type="component" value="Unassembled WGS sequence"/>
</dbReference>
<dbReference type="PANTHER" id="PTHR34656:SF1">
    <property type="entry name" value="PYRROLINE-5-CARBOXYLATE REDUCTASE"/>
    <property type="match status" value="1"/>
</dbReference>
<reference evidence="4" key="1">
    <citation type="journal article" date="2020" name="Nat. Commun.">
        <title>Genome assembly of wild tea tree DASZ reveals pedigree and selection history of tea varieties.</title>
        <authorList>
            <person name="Zhang W."/>
            <person name="Zhang Y."/>
            <person name="Qiu H."/>
            <person name="Guo Y."/>
            <person name="Wan H."/>
            <person name="Zhang X."/>
            <person name="Scossa F."/>
            <person name="Alseekh S."/>
            <person name="Zhang Q."/>
            <person name="Wang P."/>
            <person name="Xu L."/>
            <person name="Schmidt M.H."/>
            <person name="Jia X."/>
            <person name="Li D."/>
            <person name="Zhu A."/>
            <person name="Guo F."/>
            <person name="Chen W."/>
            <person name="Ni D."/>
            <person name="Usadel B."/>
            <person name="Fernie A.R."/>
            <person name="Wen W."/>
        </authorList>
    </citation>
    <scope>NUCLEOTIDE SEQUENCE [LARGE SCALE GENOMIC DNA]</scope>
    <source>
        <strain evidence="4">cv. G240</strain>
    </source>
</reference>
<dbReference type="EMBL" id="JACBKZ010000005">
    <property type="protein sequence ID" value="KAF5950170.1"/>
    <property type="molecule type" value="Genomic_DNA"/>
</dbReference>
<keyword evidence="2" id="KW-0812">Transmembrane</keyword>
<evidence type="ECO:0000256" key="2">
    <source>
        <dbReference type="SAM" id="Phobius"/>
    </source>
</evidence>
<evidence type="ECO:0000313" key="4">
    <source>
        <dbReference type="Proteomes" id="UP000593564"/>
    </source>
</evidence>
<gene>
    <name evidence="3" type="ORF">HYC85_012163</name>
</gene>
<comment type="caution">
    <text evidence="3">The sequence shown here is derived from an EMBL/GenBank/DDBJ whole genome shotgun (WGS) entry which is preliminary data.</text>
</comment>
<keyword evidence="2" id="KW-1133">Transmembrane helix</keyword>
<keyword evidence="4" id="KW-1185">Reference proteome</keyword>
<sequence length="186" mass="21383">MKARVLHPSKKKERVKRVYKINPQIQNHPWLKKKKKKKKNNQHLQQHQHPLKEEHGHVCSSWSTLFSYHPHGTSLNPYSHGTKQPLPHLLLSTLRWRWALCSASSPWRPPSPWQVPATMVTWITVLVLLAFCGKPRTALVDEGKKLTFEIVGFVVKILIREGNVVAAICAVLVYVALFGRNRDDVV</sequence>
<feature type="transmembrane region" description="Helical" evidence="2">
    <location>
        <begin position="153"/>
        <end position="177"/>
    </location>
</feature>